<dbReference type="Gene3D" id="2.130.10.10">
    <property type="entry name" value="YVTN repeat-like/Quinoprotein amine dehydrogenase"/>
    <property type="match status" value="2"/>
</dbReference>
<organism evidence="3 4">
    <name type="scientific">candidate division WOR-3 bacterium</name>
    <dbReference type="NCBI Taxonomy" id="2052148"/>
    <lineage>
        <taxon>Bacteria</taxon>
        <taxon>Bacteria division WOR-3</taxon>
    </lineage>
</organism>
<dbReference type="InterPro" id="IPR015943">
    <property type="entry name" value="WD40/YVTN_repeat-like_dom_sf"/>
</dbReference>
<dbReference type="InterPro" id="IPR058667">
    <property type="entry name" value="DUF6242_C"/>
</dbReference>
<reference evidence="3" key="1">
    <citation type="journal article" date="2020" name="mSystems">
        <title>Genome- and Community-Level Interaction Insights into Carbon Utilization and Element Cycling Functions of Hydrothermarchaeota in Hydrothermal Sediment.</title>
        <authorList>
            <person name="Zhou Z."/>
            <person name="Liu Y."/>
            <person name="Xu W."/>
            <person name="Pan J."/>
            <person name="Luo Z.H."/>
            <person name="Li M."/>
        </authorList>
    </citation>
    <scope>NUCLEOTIDE SEQUENCE</scope>
    <source>
        <strain evidence="3">HyVt-388</strain>
    </source>
</reference>
<dbReference type="PANTHER" id="PTHR43739">
    <property type="entry name" value="XYLOGLUCANASE (EUROFUNG)"/>
    <property type="match status" value="1"/>
</dbReference>
<evidence type="ECO:0000259" key="2">
    <source>
        <dbReference type="Pfam" id="PF25852"/>
    </source>
</evidence>
<evidence type="ECO:0000313" key="3">
    <source>
        <dbReference type="EMBL" id="HEC78012.1"/>
    </source>
</evidence>
<sequence length="288" mass="31004">MAVSKTTNSGATWIRYDLATGSGITNAVAIDPTNSNIVYAGGDESSSVAIYKTTNGGNSWSKLPCTGLSGTTVYSLAIDPDNTNIIYAGTSINCYKSTDGGNTWSSTACPGGQTNAVIVNRGSAIYEGVYAGTESNGVYWSTDGGSSWTQINEGLTDLEINCLGVSQSTYLYAGTQNGGIHRWSIQVGADEKQENRISKELFYIMPNPAQGRATITYQLSRERVVTLSIYDIQGRLIKELVRTTQSPGIHKIQWNGENNEGRKQSAGIYFARLTLGNTSYIQKLVLIK</sequence>
<proteinExistence type="predicted"/>
<feature type="domain" description="FlgD/Vpr Ig-like" evidence="1">
    <location>
        <begin position="213"/>
        <end position="274"/>
    </location>
</feature>
<accession>A0A9C9JZD9</accession>
<protein>
    <submittedName>
        <fullName evidence="3">T9SS type A sorting domain-containing protein</fullName>
    </submittedName>
</protein>
<evidence type="ECO:0000259" key="1">
    <source>
        <dbReference type="Pfam" id="PF13860"/>
    </source>
</evidence>
<dbReference type="Pfam" id="PF25852">
    <property type="entry name" value="DUF6242_C"/>
    <property type="match status" value="1"/>
</dbReference>
<comment type="caution">
    <text evidence="3">The sequence shown here is derived from an EMBL/GenBank/DDBJ whole genome shotgun (WGS) entry which is preliminary data.</text>
</comment>
<evidence type="ECO:0000313" key="4">
    <source>
        <dbReference type="Proteomes" id="UP000885826"/>
    </source>
</evidence>
<dbReference type="Pfam" id="PF13860">
    <property type="entry name" value="FlgD_ig"/>
    <property type="match status" value="1"/>
</dbReference>
<dbReference type="InterPro" id="IPR026444">
    <property type="entry name" value="Secre_tail"/>
</dbReference>
<dbReference type="AlphaFoldDB" id="A0A9C9JZD9"/>
<dbReference type="PANTHER" id="PTHR43739:SF5">
    <property type="entry name" value="EXO-ALPHA-SIALIDASE"/>
    <property type="match status" value="1"/>
</dbReference>
<feature type="domain" description="DUF6242" evidence="2">
    <location>
        <begin position="36"/>
        <end position="169"/>
    </location>
</feature>
<dbReference type="CDD" id="cd15482">
    <property type="entry name" value="Sialidase_non-viral"/>
    <property type="match status" value="1"/>
</dbReference>
<dbReference type="Gene3D" id="2.60.40.4070">
    <property type="match status" value="1"/>
</dbReference>
<dbReference type="GO" id="GO:0010411">
    <property type="term" value="P:xyloglucan metabolic process"/>
    <property type="evidence" value="ECO:0007669"/>
    <property type="project" value="TreeGrafter"/>
</dbReference>
<dbReference type="InterPro" id="IPR052025">
    <property type="entry name" value="Xyloglucanase_GH74"/>
</dbReference>
<name>A0A9C9JZD9_UNCW3</name>
<dbReference type="NCBIfam" id="TIGR04183">
    <property type="entry name" value="Por_Secre_tail"/>
    <property type="match status" value="1"/>
</dbReference>
<dbReference type="Proteomes" id="UP000885826">
    <property type="component" value="Unassembled WGS sequence"/>
</dbReference>
<gene>
    <name evidence="3" type="ORF">ENI34_02580</name>
</gene>
<dbReference type="InterPro" id="IPR025965">
    <property type="entry name" value="FlgD/Vpr_Ig-like"/>
</dbReference>
<dbReference type="SUPFAM" id="SSF110296">
    <property type="entry name" value="Oligoxyloglucan reducing end-specific cellobiohydrolase"/>
    <property type="match status" value="1"/>
</dbReference>
<dbReference type="EMBL" id="DRIG01000029">
    <property type="protein sequence ID" value="HEC78012.1"/>
    <property type="molecule type" value="Genomic_DNA"/>
</dbReference>